<dbReference type="GO" id="GO:0001228">
    <property type="term" value="F:DNA-binding transcription activator activity, RNA polymerase II-specific"/>
    <property type="evidence" value="ECO:0007669"/>
    <property type="project" value="TreeGrafter"/>
</dbReference>
<keyword evidence="3" id="KW-0677">Repeat</keyword>
<feature type="domain" description="C2H2-type" evidence="9">
    <location>
        <begin position="544"/>
        <end position="571"/>
    </location>
</feature>
<feature type="region of interest" description="Disordered" evidence="8">
    <location>
        <begin position="187"/>
        <end position="270"/>
    </location>
</feature>
<feature type="domain" description="C2H2-type" evidence="9">
    <location>
        <begin position="602"/>
        <end position="629"/>
    </location>
</feature>
<dbReference type="EMBL" id="ADMH02000413">
    <property type="protein sequence ID" value="ETN66632.1"/>
    <property type="molecule type" value="Genomic_DNA"/>
</dbReference>
<dbReference type="GO" id="GO:0000978">
    <property type="term" value="F:RNA polymerase II cis-regulatory region sequence-specific DNA binding"/>
    <property type="evidence" value="ECO:0007669"/>
    <property type="project" value="TreeGrafter"/>
</dbReference>
<evidence type="ECO:0000256" key="1">
    <source>
        <dbReference type="ARBA" id="ARBA00004123"/>
    </source>
</evidence>
<dbReference type="PANTHER" id="PTHR24376">
    <property type="entry name" value="ZINC FINGER PROTEIN"/>
    <property type="match status" value="1"/>
</dbReference>
<feature type="domain" description="C2H2-type" evidence="9">
    <location>
        <begin position="451"/>
        <end position="478"/>
    </location>
</feature>
<dbReference type="Pfam" id="PF00096">
    <property type="entry name" value="zf-C2H2"/>
    <property type="match status" value="1"/>
</dbReference>
<feature type="compositionally biased region" description="Polar residues" evidence="8">
    <location>
        <begin position="205"/>
        <end position="216"/>
    </location>
</feature>
<protein>
    <recommendedName>
        <fullName evidence="9">C2H2-type domain-containing protein</fullName>
    </recommendedName>
</protein>
<proteinExistence type="predicted"/>
<evidence type="ECO:0000313" key="12">
    <source>
        <dbReference type="Proteomes" id="UP000000673"/>
    </source>
</evidence>
<reference evidence="10" key="2">
    <citation type="submission" date="2010-05" db="EMBL/GenBank/DDBJ databases">
        <authorList>
            <person name="Almeida L.G."/>
            <person name="Nicolas M.F."/>
            <person name="Souza R.C."/>
            <person name="Vasconcelos A.T.R."/>
        </authorList>
    </citation>
    <scope>NUCLEOTIDE SEQUENCE</scope>
</reference>
<dbReference type="VEuPathDB" id="VectorBase:ADAC001576"/>
<evidence type="ECO:0000313" key="11">
    <source>
        <dbReference type="EnsemblMetazoa" id="ADAC001576-PA"/>
    </source>
</evidence>
<name>W5JQE1_ANODA</name>
<dbReference type="AlphaFoldDB" id="W5JQE1"/>
<dbReference type="Proteomes" id="UP000000673">
    <property type="component" value="Unassembled WGS sequence"/>
</dbReference>
<dbReference type="Gene3D" id="3.30.160.60">
    <property type="entry name" value="Classic Zinc Finger"/>
    <property type="match status" value="5"/>
</dbReference>
<accession>W5JQE1</accession>
<reference evidence="11" key="4">
    <citation type="submission" date="2015-06" db="UniProtKB">
        <authorList>
            <consortium name="EnsemblMetazoa"/>
        </authorList>
    </citation>
    <scope>IDENTIFICATION</scope>
</reference>
<evidence type="ECO:0000256" key="8">
    <source>
        <dbReference type="SAM" id="MobiDB-lite"/>
    </source>
</evidence>
<feature type="domain" description="C2H2-type" evidence="9">
    <location>
        <begin position="513"/>
        <end position="541"/>
    </location>
</feature>
<feature type="domain" description="C2H2-type" evidence="9">
    <location>
        <begin position="630"/>
        <end position="658"/>
    </location>
</feature>
<keyword evidence="6" id="KW-0539">Nucleus</keyword>
<evidence type="ECO:0000256" key="4">
    <source>
        <dbReference type="ARBA" id="ARBA00022771"/>
    </source>
</evidence>
<evidence type="ECO:0000256" key="6">
    <source>
        <dbReference type="ARBA" id="ARBA00023242"/>
    </source>
</evidence>
<dbReference type="PROSITE" id="PS50157">
    <property type="entry name" value="ZINC_FINGER_C2H2_2"/>
    <property type="match status" value="7"/>
</dbReference>
<feature type="domain" description="C2H2-type" evidence="9">
    <location>
        <begin position="573"/>
        <end position="601"/>
    </location>
</feature>
<organism evidence="10">
    <name type="scientific">Anopheles darlingi</name>
    <name type="common">Mosquito</name>
    <dbReference type="NCBI Taxonomy" id="43151"/>
    <lineage>
        <taxon>Eukaryota</taxon>
        <taxon>Metazoa</taxon>
        <taxon>Ecdysozoa</taxon>
        <taxon>Arthropoda</taxon>
        <taxon>Hexapoda</taxon>
        <taxon>Insecta</taxon>
        <taxon>Pterygota</taxon>
        <taxon>Neoptera</taxon>
        <taxon>Endopterygota</taxon>
        <taxon>Diptera</taxon>
        <taxon>Nematocera</taxon>
        <taxon>Culicoidea</taxon>
        <taxon>Culicidae</taxon>
        <taxon>Anophelinae</taxon>
        <taxon>Anopheles</taxon>
    </lineage>
</organism>
<dbReference type="eggNOG" id="KOG1721">
    <property type="taxonomic scope" value="Eukaryota"/>
</dbReference>
<dbReference type="GO" id="GO:0008270">
    <property type="term" value="F:zinc ion binding"/>
    <property type="evidence" value="ECO:0007669"/>
    <property type="project" value="UniProtKB-KW"/>
</dbReference>
<keyword evidence="5" id="KW-0862">Zinc</keyword>
<evidence type="ECO:0000256" key="5">
    <source>
        <dbReference type="ARBA" id="ARBA00022833"/>
    </source>
</evidence>
<dbReference type="HOGENOM" id="CLU_002678_94_13_1"/>
<dbReference type="InterPro" id="IPR013087">
    <property type="entry name" value="Znf_C2H2_type"/>
</dbReference>
<dbReference type="PANTHER" id="PTHR24376:SF235">
    <property type="entry name" value="C2H2-TYPE DOMAIN-CONTAINING PROTEIN"/>
    <property type="match status" value="1"/>
</dbReference>
<dbReference type="PROSITE" id="PS00028">
    <property type="entry name" value="ZINC_FINGER_C2H2_1"/>
    <property type="match status" value="7"/>
</dbReference>
<feature type="domain" description="C2H2-type" evidence="9">
    <location>
        <begin position="426"/>
        <end position="453"/>
    </location>
</feature>
<dbReference type="Pfam" id="PF13912">
    <property type="entry name" value="zf-C2H2_6"/>
    <property type="match status" value="3"/>
</dbReference>
<dbReference type="SMART" id="SM00355">
    <property type="entry name" value="ZnF_C2H2"/>
    <property type="match status" value="10"/>
</dbReference>
<reference evidence="10" key="3">
    <citation type="journal article" date="2013" name="Nucleic Acids Res.">
        <title>The genome of Anopheles darlingi, the main neotropical malaria vector.</title>
        <authorList>
            <person name="Marinotti O."/>
            <person name="Cerqueira G.C."/>
            <person name="de Almeida L.G."/>
            <person name="Ferro M.I."/>
            <person name="Loreto E.L."/>
            <person name="Zaha A."/>
            <person name="Teixeira S.M."/>
            <person name="Wespiser A.R."/>
            <person name="Almeida E Silva A."/>
            <person name="Schlindwein A.D."/>
            <person name="Pacheco A.C."/>
            <person name="Silva A.L."/>
            <person name="Graveley B.R."/>
            <person name="Walenz B.P."/>
            <person name="Lima Bde A."/>
            <person name="Ribeiro C.A."/>
            <person name="Nunes-Silva C.G."/>
            <person name="de Carvalho C.R."/>
            <person name="Soares C.M."/>
            <person name="de Menezes C.B."/>
            <person name="Matiolli C."/>
            <person name="Caffrey D."/>
            <person name="Araujo D.A."/>
            <person name="de Oliveira D.M."/>
            <person name="Golenbock D."/>
            <person name="Grisard E.C."/>
            <person name="Fantinatti-Garboggini F."/>
            <person name="de Carvalho F.M."/>
            <person name="Barcellos F.G."/>
            <person name="Prosdocimi F."/>
            <person name="May G."/>
            <person name="Azevedo Junior G.M."/>
            <person name="Guimaraes G.M."/>
            <person name="Goldman G.H."/>
            <person name="Padilha I.Q."/>
            <person name="Batista Jda S."/>
            <person name="Ferro J.A."/>
            <person name="Ribeiro J.M."/>
            <person name="Fietto J.L."/>
            <person name="Dabbas K.M."/>
            <person name="Cerdeira L."/>
            <person name="Agnez-Lima L.F."/>
            <person name="Brocchi M."/>
            <person name="de Carvalho M.O."/>
            <person name="Teixeira Mde M."/>
            <person name="Diniz Maia Mde M."/>
            <person name="Goldman M.H."/>
            <person name="Cruz Schneider M.P."/>
            <person name="Felipe M.S."/>
            <person name="Hungria M."/>
            <person name="Nicolas M.F."/>
            <person name="Pereira M."/>
            <person name="Montes M.A."/>
            <person name="Cantao M.E."/>
            <person name="Vincentz M."/>
            <person name="Rafael M.S."/>
            <person name="Silverman N."/>
            <person name="Stoco P.H."/>
            <person name="Souza R.C."/>
            <person name="Vicentini R."/>
            <person name="Gazzinelli R.T."/>
            <person name="Neves Rde O."/>
            <person name="Silva R."/>
            <person name="Astolfi-Filho S."/>
            <person name="Maciel T.E."/>
            <person name="Urmenyi T.P."/>
            <person name="Tadei W.P."/>
            <person name="Camargo E.P."/>
            <person name="de Vasconcelos A.T."/>
        </authorList>
    </citation>
    <scope>NUCLEOTIDE SEQUENCE</scope>
</reference>
<dbReference type="OMA" id="CTICERL"/>
<evidence type="ECO:0000256" key="2">
    <source>
        <dbReference type="ARBA" id="ARBA00022723"/>
    </source>
</evidence>
<feature type="compositionally biased region" description="Polar residues" evidence="8">
    <location>
        <begin position="261"/>
        <end position="270"/>
    </location>
</feature>
<feature type="region of interest" description="Disordered" evidence="8">
    <location>
        <begin position="131"/>
        <end position="153"/>
    </location>
</feature>
<feature type="compositionally biased region" description="Acidic residues" evidence="8">
    <location>
        <begin position="243"/>
        <end position="256"/>
    </location>
</feature>
<keyword evidence="4 7" id="KW-0863">Zinc-finger</keyword>
<keyword evidence="2" id="KW-0479">Metal-binding</keyword>
<dbReference type="FunFam" id="3.30.160.60:FF:000870">
    <property type="entry name" value="zinc finger protein 197 isoform X1"/>
    <property type="match status" value="1"/>
</dbReference>
<dbReference type="VEuPathDB" id="VectorBase:ADAR2_001059"/>
<dbReference type="GO" id="GO:0005634">
    <property type="term" value="C:nucleus"/>
    <property type="evidence" value="ECO:0007669"/>
    <property type="project" value="UniProtKB-SubCell"/>
</dbReference>
<reference evidence="10 12" key="1">
    <citation type="journal article" date="2010" name="BMC Genomics">
        <title>Combination of measures distinguishes pre-miRNAs from other stem-loops in the genome of the newly sequenced Anopheles darlingi.</title>
        <authorList>
            <person name="Mendes N.D."/>
            <person name="Freitas A.T."/>
            <person name="Vasconcelos A.T."/>
            <person name="Sagot M.F."/>
        </authorList>
    </citation>
    <scope>NUCLEOTIDE SEQUENCE</scope>
</reference>
<dbReference type="EnsemblMetazoa" id="ADAC001576-RA">
    <property type="protein sequence ID" value="ADAC001576-PA"/>
    <property type="gene ID" value="ADAC001576"/>
</dbReference>
<gene>
    <name evidence="10" type="ORF">AND_001576</name>
</gene>
<evidence type="ECO:0000256" key="7">
    <source>
        <dbReference type="PROSITE-ProRule" id="PRU00042"/>
    </source>
</evidence>
<dbReference type="SUPFAM" id="SSF57667">
    <property type="entry name" value="beta-beta-alpha zinc fingers"/>
    <property type="match status" value="5"/>
</dbReference>
<evidence type="ECO:0000313" key="10">
    <source>
        <dbReference type="EMBL" id="ETN66632.1"/>
    </source>
</evidence>
<sequence length="692" mass="78768">METGVSICSICLQCKTLLKFASEDCKTAAISVVACYFLFEQNFIPKHQICVGCWHQITTFDRFSTQIKLAHELHFKEAGTYFSYVSEGEEKAALILKDEDKMLNEPCAAPQTIAELVDAQVSDRDTSQICPETEADSIMTDNTSPAPDNTDIVHDFKANSQRGTESQPLNDANANCSLEDRIPSLMSDSFNESETDSDDEMVLSMRSQSENQQSTPGCHDPLLDINGYQDISNVPAPSLHDCDEPEYLDDSDDSENSDISAQQQQTQESIGTEMEIPIMKNLQQESDDEEKSLLDMILMDIDNEIDINKTEDASDKSNETAQCCAEKIRGTDELISQHCNLECVICGAKFSNFPLVMRHFQSQHNIKGYIMCCGEQYTTRRTLLDHVILQNNPNAFTCDQCLQSYLSTTAYRAHLSTHRKPDGKIYSCEFCGKQFPKRLLLMIHRKNHAAHKCDQCDASFKLRRDLREHKLEHQDENIDETKGQFVCKVCSKSHANKDAARRHYANIHGPARYMCESCPESFKSHFTYSYHKRTKHSVTNIKPVQCTICERLLKSAASLRKHMFLHEPNKKPLVCDICGKVAKHPQSLISHKRYVHAKECPFECLICKKTFVREKALKEHMAVHTGASLYQCSFCSRTFKWSANMHAHRKKTHPVELEELFKQRSDELRAIYEQQNGQKVSESAPVPTINYQ</sequence>
<feature type="compositionally biased region" description="Acidic residues" evidence="8">
    <location>
        <begin position="191"/>
        <end position="201"/>
    </location>
</feature>
<comment type="subcellular location">
    <subcellularLocation>
        <location evidence="1">Nucleus</location>
    </subcellularLocation>
</comment>
<evidence type="ECO:0000259" key="9">
    <source>
        <dbReference type="PROSITE" id="PS50157"/>
    </source>
</evidence>
<keyword evidence="12" id="KW-1185">Reference proteome</keyword>
<dbReference type="STRING" id="43151.W5JQE1"/>
<evidence type="ECO:0000256" key="3">
    <source>
        <dbReference type="ARBA" id="ARBA00022737"/>
    </source>
</evidence>
<dbReference type="InterPro" id="IPR036236">
    <property type="entry name" value="Znf_C2H2_sf"/>
</dbReference>